<dbReference type="GO" id="GO:0006406">
    <property type="term" value="P:mRNA export from nucleus"/>
    <property type="evidence" value="ECO:0007669"/>
    <property type="project" value="TreeGrafter"/>
</dbReference>
<comment type="subunit">
    <text evidence="9">Component of the nuclear pore complex (NPC).</text>
</comment>
<dbReference type="GO" id="GO:0031080">
    <property type="term" value="C:nuclear pore outer ring"/>
    <property type="evidence" value="ECO:0007669"/>
    <property type="project" value="TreeGrafter"/>
</dbReference>
<keyword evidence="5 9" id="KW-0653">Protein transport</keyword>
<reference evidence="11" key="1">
    <citation type="submission" date="2025-08" db="UniProtKB">
        <authorList>
            <consortium name="RefSeq"/>
        </authorList>
    </citation>
    <scope>IDENTIFICATION</scope>
</reference>
<dbReference type="PANTHER" id="PTHR13373">
    <property type="entry name" value="FROUNT PROTEIN-RELATED"/>
    <property type="match status" value="1"/>
</dbReference>
<dbReference type="OMA" id="ELMEWLN"/>
<gene>
    <name evidence="11" type="primary">LOC103524749</name>
</gene>
<dbReference type="RefSeq" id="XP_008488002.1">
    <property type="nucleotide sequence ID" value="XM_008489780.3"/>
</dbReference>
<keyword evidence="8 9" id="KW-0539">Nucleus</keyword>
<dbReference type="KEGG" id="dci:103524749"/>
<dbReference type="STRING" id="121845.A0A1S3DVX3"/>
<evidence type="ECO:0000256" key="2">
    <source>
        <dbReference type="ARBA" id="ARBA00005573"/>
    </source>
</evidence>
<dbReference type="GO" id="GO:0006606">
    <property type="term" value="P:protein import into nucleus"/>
    <property type="evidence" value="ECO:0007669"/>
    <property type="project" value="TreeGrafter"/>
</dbReference>
<comment type="similarity">
    <text evidence="2 9">Belongs to the nucleoporin Nup85 family.</text>
</comment>
<evidence type="ECO:0000256" key="7">
    <source>
        <dbReference type="ARBA" id="ARBA00023132"/>
    </source>
</evidence>
<keyword evidence="4 9" id="KW-0509">mRNA transport</keyword>
<dbReference type="GeneID" id="103524749"/>
<dbReference type="InterPro" id="IPR011502">
    <property type="entry name" value="Nucleoporin_Nup85"/>
</dbReference>
<evidence type="ECO:0000256" key="3">
    <source>
        <dbReference type="ARBA" id="ARBA00022448"/>
    </source>
</evidence>
<protein>
    <recommendedName>
        <fullName evidence="9">Nuclear pore complex protein Nup85</fullName>
    </recommendedName>
</protein>
<accession>A0A1S3DVX3</accession>
<evidence type="ECO:0000256" key="9">
    <source>
        <dbReference type="RuleBase" id="RU365073"/>
    </source>
</evidence>
<name>A0A1S3DVX3_DIACI</name>
<dbReference type="AlphaFoldDB" id="A0A1S3DVX3"/>
<evidence type="ECO:0000313" key="11">
    <source>
        <dbReference type="RefSeq" id="XP_008488002.1"/>
    </source>
</evidence>
<evidence type="ECO:0000256" key="4">
    <source>
        <dbReference type="ARBA" id="ARBA00022816"/>
    </source>
</evidence>
<evidence type="ECO:0000256" key="8">
    <source>
        <dbReference type="ARBA" id="ARBA00023242"/>
    </source>
</evidence>
<keyword evidence="7 9" id="KW-0906">Nuclear pore complex</keyword>
<dbReference type="GO" id="GO:0045893">
    <property type="term" value="P:positive regulation of DNA-templated transcription"/>
    <property type="evidence" value="ECO:0007669"/>
    <property type="project" value="TreeGrafter"/>
</dbReference>
<keyword evidence="10" id="KW-1185">Reference proteome</keyword>
<dbReference type="GO" id="GO:0031965">
    <property type="term" value="C:nuclear membrane"/>
    <property type="evidence" value="ECO:0007669"/>
    <property type="project" value="UniProtKB-UniRule"/>
</dbReference>
<dbReference type="Pfam" id="PF07575">
    <property type="entry name" value="Nucleopor_Nup85"/>
    <property type="match status" value="1"/>
</dbReference>
<dbReference type="GO" id="GO:0017056">
    <property type="term" value="F:structural constituent of nuclear pore"/>
    <property type="evidence" value="ECO:0007669"/>
    <property type="project" value="TreeGrafter"/>
</dbReference>
<dbReference type="Proteomes" id="UP000079169">
    <property type="component" value="Unplaced"/>
</dbReference>
<evidence type="ECO:0000256" key="1">
    <source>
        <dbReference type="ARBA" id="ARBA00004567"/>
    </source>
</evidence>
<sequence length="602" mass="69352">MAFSSKTKSKKNLTLLHPITRTLVSESTNIFLSVQEINQLNSFELRQEVLNSSKKYRCIIRECIQRLESTSNRNDDYVSSLCDVFYTTELCWHLCEILYLEPVPGDVILPLLKRWIQFHFVNYESIAVKIMKYQDSEEAVSNVDTESLVPDYWSTIFGLLCQGNSQLACKLVELHSKANTSAFIKAIKFLKYIPEFDNLDAQSVIEFEHSWQTWRSKVKSDVEAGTFSPDKNLETAMKIIIGDMSVDKVLRKHSASWYQYLIAKLLYTQPSIKSSQLEHYVTDAMKLYRVSENPELLSILLKSLLEKDLLTSTKGFLNMTDNCWCATHLTNLLQIGQYIPVNSSTNERLDKKLIIGYGKFLIESEVFWEIGVLYLRSCKQEGFQVLKTVLPEIQLDNDYVAKKVLRIAHENNLFSVVQSVCSKRSEKYIELGRYVDALAWAIKGKNHDLAASLADIFLNNYVETHEMPLLEVVDHLGTKALFVDRLMFLVKFVQYCNKKNKKEFTDGLSLLIDLLVNNMVPTYFKLTYFMEISTLLSSSLTEANKTDLVQILHSIEDYSNEFEAIPMNEDDKNTKQKYDEFLKKINPLRKQVITLLALASLP</sequence>
<keyword evidence="6 9" id="KW-0811">Translocation</keyword>
<dbReference type="PaxDb" id="121845-A0A1S3DVX3"/>
<evidence type="ECO:0000256" key="6">
    <source>
        <dbReference type="ARBA" id="ARBA00023010"/>
    </source>
</evidence>
<keyword evidence="9" id="KW-0472">Membrane</keyword>
<evidence type="ECO:0000256" key="5">
    <source>
        <dbReference type="ARBA" id="ARBA00022927"/>
    </source>
</evidence>
<dbReference type="CTD" id="37078"/>
<comment type="function">
    <text evidence="9">Functions as a component of the nuclear pore complex (NPC).</text>
</comment>
<keyword evidence="3 9" id="KW-0813">Transport</keyword>
<proteinExistence type="inferred from homology"/>
<organism evidence="10 11">
    <name type="scientific">Diaphorina citri</name>
    <name type="common">Asian citrus psyllid</name>
    <dbReference type="NCBI Taxonomy" id="121845"/>
    <lineage>
        <taxon>Eukaryota</taxon>
        <taxon>Metazoa</taxon>
        <taxon>Ecdysozoa</taxon>
        <taxon>Arthropoda</taxon>
        <taxon>Hexapoda</taxon>
        <taxon>Insecta</taxon>
        <taxon>Pterygota</taxon>
        <taxon>Neoptera</taxon>
        <taxon>Paraneoptera</taxon>
        <taxon>Hemiptera</taxon>
        <taxon>Sternorrhyncha</taxon>
        <taxon>Psylloidea</taxon>
        <taxon>Psyllidae</taxon>
        <taxon>Diaphorininae</taxon>
        <taxon>Diaphorina</taxon>
    </lineage>
</organism>
<evidence type="ECO:0000313" key="10">
    <source>
        <dbReference type="Proteomes" id="UP000079169"/>
    </source>
</evidence>
<dbReference type="PANTHER" id="PTHR13373:SF21">
    <property type="entry name" value="NUCLEAR PORE COMPLEX PROTEIN NUP85"/>
    <property type="match status" value="1"/>
</dbReference>
<comment type="subcellular location">
    <subcellularLocation>
        <location evidence="1 9">Nucleus</location>
        <location evidence="1 9">Nuclear pore complex</location>
    </subcellularLocation>
</comment>